<dbReference type="InterPro" id="IPR007820">
    <property type="entry name" value="AbrB_fam"/>
</dbReference>
<feature type="transmembrane region" description="Helical" evidence="1">
    <location>
        <begin position="106"/>
        <end position="126"/>
    </location>
</feature>
<reference evidence="3" key="1">
    <citation type="submission" date="2016-07" db="EMBL/GenBank/DDBJ databases">
        <title>Phaeobacter portensis sp. nov., a tropodithietic acid producing bacterium isolated from a German harbor.</title>
        <authorList>
            <person name="Freese H.M."/>
            <person name="Bunk B."/>
            <person name="Breider S."/>
            <person name="Brinkhoff T."/>
        </authorList>
    </citation>
    <scope>NUCLEOTIDE SEQUENCE [LARGE SCALE GENOMIC DNA]</scope>
    <source>
        <strain evidence="3">P97</strain>
        <plasmid evidence="3">pp97_e</plasmid>
    </source>
</reference>
<feature type="transmembrane region" description="Helical" evidence="1">
    <location>
        <begin position="176"/>
        <end position="194"/>
    </location>
</feature>
<keyword evidence="2" id="KW-0614">Plasmid</keyword>
<dbReference type="GO" id="GO:0010468">
    <property type="term" value="P:regulation of gene expression"/>
    <property type="evidence" value="ECO:0007669"/>
    <property type="project" value="InterPro"/>
</dbReference>
<sequence length="360" mass="38098">MLRNFTITLLLACAGSILGYLSGLPLGQLLGAAALVLIACRMGLALATPPAAIVVIQLILGASVGALLNAEMLHGMADLTILAGLLICMSAQLVAGFTWLYRVEKWTRAESLLGAVPGAMAAVMTLTGEEGKTSAKMVFAHMVRMIALLVAVFLIAGPQESSQEVAALPDGPDGRALWVGYVAFLLLATGAYVAGRVLERFAMPAPYMVTGLILAAGVNLWLGSDPIVVPEPLVLFAMALLGGLIGIRLKDITRQDIASYLRAALIVTSITFGITVVMAFGFSLLTGQPFLVLFMSWVPGGVEVMVATALALGLEPAFVMLNHVLRMSVLHIAPMFMSRDFFRPEPQDTQTTKHEGGRHV</sequence>
<dbReference type="EMBL" id="CP016369">
    <property type="protein sequence ID" value="APG49409.1"/>
    <property type="molecule type" value="Genomic_DNA"/>
</dbReference>
<feature type="transmembrane region" description="Helical" evidence="1">
    <location>
        <begin position="227"/>
        <end position="247"/>
    </location>
</feature>
<keyword evidence="1" id="KW-0812">Transmembrane</keyword>
<evidence type="ECO:0000313" key="2">
    <source>
        <dbReference type="EMBL" id="APG49409.1"/>
    </source>
</evidence>
<feature type="transmembrane region" description="Helical" evidence="1">
    <location>
        <begin position="80"/>
        <end position="100"/>
    </location>
</feature>
<dbReference type="OrthoDB" id="7021408at2"/>
<feature type="transmembrane region" description="Helical" evidence="1">
    <location>
        <begin position="47"/>
        <end position="68"/>
    </location>
</feature>
<feature type="transmembrane region" description="Helical" evidence="1">
    <location>
        <begin position="304"/>
        <end position="325"/>
    </location>
</feature>
<dbReference type="KEGG" id="php:PhaeoP97_04059"/>
<accession>A0A1L3IB46</accession>
<organism evidence="2 3">
    <name type="scientific">Phaeobacter porticola</name>
    <dbReference type="NCBI Taxonomy" id="1844006"/>
    <lineage>
        <taxon>Bacteria</taxon>
        <taxon>Pseudomonadati</taxon>
        <taxon>Pseudomonadota</taxon>
        <taxon>Alphaproteobacteria</taxon>
        <taxon>Rhodobacterales</taxon>
        <taxon>Roseobacteraceae</taxon>
        <taxon>Phaeobacter</taxon>
    </lineage>
</organism>
<dbReference type="GO" id="GO:0016020">
    <property type="term" value="C:membrane"/>
    <property type="evidence" value="ECO:0007669"/>
    <property type="project" value="InterPro"/>
</dbReference>
<feature type="transmembrane region" description="Helical" evidence="1">
    <location>
        <begin position="201"/>
        <end position="221"/>
    </location>
</feature>
<name>A0A1L3IB46_9RHOB</name>
<keyword evidence="1" id="KW-1133">Transmembrane helix</keyword>
<feature type="transmembrane region" description="Helical" evidence="1">
    <location>
        <begin position="138"/>
        <end position="156"/>
    </location>
</feature>
<protein>
    <submittedName>
        <fullName evidence="2">Membrane protein AbrB duplication</fullName>
    </submittedName>
</protein>
<evidence type="ECO:0000256" key="1">
    <source>
        <dbReference type="SAM" id="Phobius"/>
    </source>
</evidence>
<dbReference type="Proteomes" id="UP000183859">
    <property type="component" value="Plasmid pP97_e"/>
</dbReference>
<evidence type="ECO:0000313" key="3">
    <source>
        <dbReference type="Proteomes" id="UP000183859"/>
    </source>
</evidence>
<keyword evidence="1" id="KW-0472">Membrane</keyword>
<proteinExistence type="predicted"/>
<gene>
    <name evidence="2" type="ORF">PhaeoP97_04059</name>
</gene>
<dbReference type="AlphaFoldDB" id="A0A1L3IB46"/>
<keyword evidence="3" id="KW-1185">Reference proteome</keyword>
<dbReference type="PANTHER" id="PTHR38457:SF1">
    <property type="entry name" value="REGULATOR ABRB-RELATED"/>
    <property type="match status" value="1"/>
</dbReference>
<dbReference type="PANTHER" id="PTHR38457">
    <property type="entry name" value="REGULATOR ABRB-RELATED"/>
    <property type="match status" value="1"/>
</dbReference>
<dbReference type="RefSeq" id="WP_072506975.1">
    <property type="nucleotide sequence ID" value="NZ_CP016369.1"/>
</dbReference>
<geneLocation type="plasmid" evidence="3">
    <name>pp97_e</name>
</geneLocation>
<dbReference type="Pfam" id="PF05145">
    <property type="entry name" value="AbrB"/>
    <property type="match status" value="1"/>
</dbReference>
<feature type="transmembrane region" description="Helical" evidence="1">
    <location>
        <begin position="259"/>
        <end position="284"/>
    </location>
</feature>
<dbReference type="PIRSF" id="PIRSF038991">
    <property type="entry name" value="Protein_AbrB"/>
    <property type="match status" value="1"/>
</dbReference>